<dbReference type="Proteomes" id="UP000635142">
    <property type="component" value="Unassembled WGS sequence"/>
</dbReference>
<comment type="caution">
    <text evidence="2">The sequence shown here is derived from an EMBL/GenBank/DDBJ whole genome shotgun (WGS) entry which is preliminary data.</text>
</comment>
<proteinExistence type="predicted"/>
<dbReference type="PANTHER" id="PTHR42993:SF1">
    <property type="entry name" value="MAOC-LIKE DEHYDRATASE DOMAIN-CONTAINING PROTEIN"/>
    <property type="match status" value="1"/>
</dbReference>
<dbReference type="CDD" id="cd03450">
    <property type="entry name" value="NodN"/>
    <property type="match status" value="1"/>
</dbReference>
<evidence type="ECO:0000313" key="2">
    <source>
        <dbReference type="EMBL" id="MBD3664767.1"/>
    </source>
</evidence>
<name>A0A927D7Q8_9RHOB</name>
<dbReference type="InterPro" id="IPR039375">
    <property type="entry name" value="NodN-like"/>
</dbReference>
<dbReference type="SUPFAM" id="SSF54637">
    <property type="entry name" value="Thioesterase/thiol ester dehydrase-isomerase"/>
    <property type="match status" value="1"/>
</dbReference>
<dbReference type="AlphaFoldDB" id="A0A927D7Q8"/>
<reference evidence="2" key="1">
    <citation type="submission" date="2020-08" db="EMBL/GenBank/DDBJ databases">
        <title>Sulfitobacter aestuariivivens sp. nov., isolated from a tidal flat.</title>
        <authorList>
            <person name="Park S."/>
            <person name="Yoon J.-H."/>
        </authorList>
    </citation>
    <scope>NUCLEOTIDE SEQUENCE</scope>
    <source>
        <strain evidence="2">TSTF-M16</strain>
    </source>
</reference>
<dbReference type="InterPro" id="IPR002539">
    <property type="entry name" value="MaoC-like_dom"/>
</dbReference>
<organism evidence="2 3">
    <name type="scientific">Sulfitobacter aestuariivivens</name>
    <dbReference type="NCBI Taxonomy" id="2766981"/>
    <lineage>
        <taxon>Bacteria</taxon>
        <taxon>Pseudomonadati</taxon>
        <taxon>Pseudomonadota</taxon>
        <taxon>Alphaproteobacteria</taxon>
        <taxon>Rhodobacterales</taxon>
        <taxon>Roseobacteraceae</taxon>
        <taxon>Sulfitobacter</taxon>
    </lineage>
</organism>
<dbReference type="EMBL" id="JACTAG010000002">
    <property type="protein sequence ID" value="MBD3664767.1"/>
    <property type="molecule type" value="Genomic_DNA"/>
</dbReference>
<sequence>MQAAVGQELGLSGWFVIDQARIDAFADVTEDHQFIHVDPVRASETAFGGTVAHGMLTLSMMSGMAYGALPVMEGMSASVNYGFDKVRFISPVESGARIRGRFALEEAVERGRDSLMCRLSAVVEIERAARPALTADWLILYVF</sequence>
<dbReference type="Gene3D" id="3.10.129.10">
    <property type="entry name" value="Hotdog Thioesterase"/>
    <property type="match status" value="1"/>
</dbReference>
<dbReference type="InterPro" id="IPR029069">
    <property type="entry name" value="HotDog_dom_sf"/>
</dbReference>
<evidence type="ECO:0000259" key="1">
    <source>
        <dbReference type="Pfam" id="PF01575"/>
    </source>
</evidence>
<keyword evidence="3" id="KW-1185">Reference proteome</keyword>
<feature type="domain" description="MaoC-like" evidence="1">
    <location>
        <begin position="2"/>
        <end position="111"/>
    </location>
</feature>
<dbReference type="Pfam" id="PF01575">
    <property type="entry name" value="MaoC_dehydratas"/>
    <property type="match status" value="1"/>
</dbReference>
<gene>
    <name evidence="2" type="ORF">H9Q16_12605</name>
</gene>
<evidence type="ECO:0000313" key="3">
    <source>
        <dbReference type="Proteomes" id="UP000635142"/>
    </source>
</evidence>
<accession>A0A927D7Q8</accession>
<dbReference type="PANTHER" id="PTHR42993">
    <property type="entry name" value="MAOC-LIKE DEHYDRATASE DOMAIN-CONTAINING PROTEIN"/>
    <property type="match status" value="1"/>
</dbReference>
<protein>
    <submittedName>
        <fullName evidence="2">MaoC family dehydratase</fullName>
    </submittedName>
</protein>